<dbReference type="PANTHER" id="PTHR23115">
    <property type="entry name" value="TRANSLATION FACTOR"/>
    <property type="match status" value="1"/>
</dbReference>
<dbReference type="GO" id="GO:0003924">
    <property type="term" value="F:GTPase activity"/>
    <property type="evidence" value="ECO:0007669"/>
    <property type="project" value="InterPro"/>
</dbReference>
<evidence type="ECO:0000259" key="8">
    <source>
        <dbReference type="PROSITE" id="PS51722"/>
    </source>
</evidence>
<accession>A0A9D4B063</accession>
<dbReference type="NCBIfam" id="TIGR00483">
    <property type="entry name" value="EF-1_alpha"/>
    <property type="match status" value="1"/>
</dbReference>
<dbReference type="SUPFAM" id="SSF50465">
    <property type="entry name" value="EF-Tu/eEF-1alpha/eIF2-gamma C-terminal domain"/>
    <property type="match status" value="1"/>
</dbReference>
<dbReference type="Pfam" id="PF20266">
    <property type="entry name" value="Mab-21_C"/>
    <property type="match status" value="1"/>
</dbReference>
<dbReference type="SUPFAM" id="SSF50447">
    <property type="entry name" value="Translation proteins"/>
    <property type="match status" value="1"/>
</dbReference>
<dbReference type="Gene3D" id="2.40.30.10">
    <property type="entry name" value="Translation factors"/>
    <property type="match status" value="2"/>
</dbReference>
<dbReference type="CDD" id="cd03693">
    <property type="entry name" value="EF1_alpha_II"/>
    <property type="match status" value="1"/>
</dbReference>
<dbReference type="InterPro" id="IPR050100">
    <property type="entry name" value="TRAFAC_GTPase_members"/>
</dbReference>
<dbReference type="Gene3D" id="1.10.1410.40">
    <property type="match status" value="1"/>
</dbReference>
<evidence type="ECO:0000313" key="10">
    <source>
        <dbReference type="Proteomes" id="UP000827986"/>
    </source>
</evidence>
<keyword evidence="4" id="KW-0251">Elongation factor</keyword>
<dbReference type="PROSITE" id="PS51722">
    <property type="entry name" value="G_TR_2"/>
    <property type="match status" value="1"/>
</dbReference>
<dbReference type="Proteomes" id="UP000827986">
    <property type="component" value="Unassembled WGS sequence"/>
</dbReference>
<feature type="domain" description="Tr-type G" evidence="8">
    <location>
        <begin position="1"/>
        <end position="194"/>
    </location>
</feature>
<dbReference type="InterPro" id="IPR000795">
    <property type="entry name" value="T_Tr_GTP-bd_dom"/>
</dbReference>
<organism evidence="9 10">
    <name type="scientific">Mauremys mutica</name>
    <name type="common">yellowpond turtle</name>
    <dbReference type="NCBI Taxonomy" id="74926"/>
    <lineage>
        <taxon>Eukaryota</taxon>
        <taxon>Metazoa</taxon>
        <taxon>Chordata</taxon>
        <taxon>Craniata</taxon>
        <taxon>Vertebrata</taxon>
        <taxon>Euteleostomi</taxon>
        <taxon>Archelosauria</taxon>
        <taxon>Testudinata</taxon>
        <taxon>Testudines</taxon>
        <taxon>Cryptodira</taxon>
        <taxon>Durocryptodira</taxon>
        <taxon>Testudinoidea</taxon>
        <taxon>Geoemydidae</taxon>
        <taxon>Geoemydinae</taxon>
        <taxon>Mauremys</taxon>
    </lineage>
</organism>
<protein>
    <recommendedName>
        <fullName evidence="8">Tr-type G domain-containing protein</fullName>
    </recommendedName>
</protein>
<sequence length="992" mass="110401">MGKGSFKYAWVLDKLKAERERGITIDISLWKFETTKYYITIIDAPGHRDFIKNMITGTSQADCAVLIVAAGVGEFEAGISKNGQTREHALLAYTLGVKQLIVGVNKMDSTEPPYSGKRYQEITKEVGAYIKKIGYNPASVAFVPISGWHGDNMLEASAKMPWFKGWKITRKDGNAAGTTLMEALDSIIPPSRPINKPLRLPLQDVYKIGGIGTVPVGRVETGFMKAGMVVTFAPTNITTEVKSVEMHHEALAEALPGDNIGFNVKNVSVKDIRRGNVAGDSKNDPPMEAGSFTSQVIILNHPGKIAAGYSPVLDCHTAHISCKFAELKEKIDRRSGKKLEDNPKALKSGDAAIVQMIPGKPMCVETFSEYPPLGRFAVRDMRQTVAVGVIKGVEKKASAAAKVTKSAVKARSKGKMADPTLSASSPPLSVMPAKNRGVWQGLQRKGRAGRSKDPGDTEGAASQRALSPLDAAESSNLRARKQWNLDTLGSHPPETSQQLRSLGTHSRWKVELDKLHREAAGDRGQVYSQDASADLSEKPGTSAAMRTFQDWKKDNLTRIKERAKSLRLKQLDVAKAVDLLHAFFHQFFSYLNECPERPYFRDVRELTSGSSYKLLHPNEFDVLLSLPIPDYIQYAEVEGYDGLFYTLTLLRKSRSFPAAFLLEDGQTVSPGNIMAEFRQHLDQFIKVFYSVPFPGWQMRLERKKQNSPAVSLVMVDNRGDTFMSIDLVLALEISGQWPSSDDKGMDIKQLLGEKEPYLRKTLYFIAKQAPGQDNKETWKISFSHVEKEILKSHTSTRKCQTTTCRRPECLQMLKSLLGALKTEHPLELASLSSYHAETSFFHTLLEWKQDQDGNPSSIAHCFERVQANFIQQVATTHLPHFFIPKCNLFGTKFFPPNNLKFLLARLREKQKKKQSTTVSRKKKVAALPLLDADMSWPLMITTVGGTACEFGECVVSKLVPIAVVSGLLRRQKQSYWRAVCASHPQRDPVFYT</sequence>
<name>A0A9D4B063_9SAUR</name>
<dbReference type="NCBIfam" id="NF008969">
    <property type="entry name" value="PRK12317.1"/>
    <property type="match status" value="1"/>
</dbReference>
<dbReference type="EMBL" id="JAHDVG010000478">
    <property type="protein sequence ID" value="KAH1175275.1"/>
    <property type="molecule type" value="Genomic_DNA"/>
</dbReference>
<dbReference type="Pfam" id="PF22594">
    <property type="entry name" value="GTP-eEF1A_C"/>
    <property type="match status" value="1"/>
</dbReference>
<keyword evidence="5" id="KW-0648">Protein biosynthesis</keyword>
<reference evidence="9" key="1">
    <citation type="submission" date="2021-09" db="EMBL/GenBank/DDBJ databases">
        <title>The genome of Mauremys mutica provides insights into the evolution of semi-aquatic lifestyle.</title>
        <authorList>
            <person name="Gong S."/>
            <person name="Gao Y."/>
        </authorList>
    </citation>
    <scope>NUCLEOTIDE SEQUENCE</scope>
    <source>
        <strain evidence="9">MM-2020</strain>
        <tissue evidence="9">Muscle</tissue>
    </source>
</reference>
<dbReference type="Gene3D" id="3.40.50.300">
    <property type="entry name" value="P-loop containing nucleotide triphosphate hydrolases"/>
    <property type="match status" value="1"/>
</dbReference>
<evidence type="ECO:0000256" key="7">
    <source>
        <dbReference type="SAM" id="MobiDB-lite"/>
    </source>
</evidence>
<comment type="caution">
    <text evidence="9">The sequence shown here is derived from an EMBL/GenBank/DDBJ whole genome shotgun (WGS) entry which is preliminary data.</text>
</comment>
<dbReference type="PRINTS" id="PR00315">
    <property type="entry name" value="ELONGATNFCT"/>
</dbReference>
<dbReference type="InterPro" id="IPR046903">
    <property type="entry name" value="Mab-21-like_nuc_Trfase"/>
</dbReference>
<dbReference type="InterPro" id="IPR004161">
    <property type="entry name" value="EFTu-like_2"/>
</dbReference>
<dbReference type="Pfam" id="PF00009">
    <property type="entry name" value="GTP_EFTU"/>
    <property type="match status" value="1"/>
</dbReference>
<keyword evidence="6" id="KW-0342">GTP-binding</keyword>
<dbReference type="GO" id="GO:0003746">
    <property type="term" value="F:translation elongation factor activity"/>
    <property type="evidence" value="ECO:0007669"/>
    <property type="project" value="UniProtKB-KW"/>
</dbReference>
<dbReference type="FunFam" id="2.40.30.10:FF:000005">
    <property type="entry name" value="Elongation factor 1-alpha"/>
    <property type="match status" value="1"/>
</dbReference>
<gene>
    <name evidence="9" type="ORF">KIL84_021689</name>
</gene>
<keyword evidence="10" id="KW-1185">Reference proteome</keyword>
<comment type="similarity">
    <text evidence="2">Belongs to the mab-21 family.</text>
</comment>
<evidence type="ECO:0000256" key="1">
    <source>
        <dbReference type="ARBA" id="ARBA00007249"/>
    </source>
</evidence>
<dbReference type="PROSITE" id="PS00301">
    <property type="entry name" value="G_TR_1"/>
    <property type="match status" value="1"/>
</dbReference>
<evidence type="ECO:0000256" key="6">
    <source>
        <dbReference type="ARBA" id="ARBA00023134"/>
    </source>
</evidence>
<dbReference type="CDD" id="cd03705">
    <property type="entry name" value="EF1_alpha_III"/>
    <property type="match status" value="1"/>
</dbReference>
<dbReference type="InterPro" id="IPR024810">
    <property type="entry name" value="MAB21L/cGLR"/>
</dbReference>
<dbReference type="SUPFAM" id="SSF52540">
    <property type="entry name" value="P-loop containing nucleoside triphosphate hydrolases"/>
    <property type="match status" value="1"/>
</dbReference>
<keyword evidence="3" id="KW-0547">Nucleotide-binding</keyword>
<dbReference type="InterPro" id="IPR009001">
    <property type="entry name" value="Transl_elong_EF1A/Init_IF2_C"/>
</dbReference>
<dbReference type="Pfam" id="PF03281">
    <property type="entry name" value="Mab-21"/>
    <property type="match status" value="1"/>
</dbReference>
<proteinExistence type="inferred from homology"/>
<evidence type="ECO:0000313" key="9">
    <source>
        <dbReference type="EMBL" id="KAH1175275.1"/>
    </source>
</evidence>
<evidence type="ECO:0000256" key="2">
    <source>
        <dbReference type="ARBA" id="ARBA00008307"/>
    </source>
</evidence>
<dbReference type="Pfam" id="PF03144">
    <property type="entry name" value="GTP_EFTU_D2"/>
    <property type="match status" value="1"/>
</dbReference>
<evidence type="ECO:0000256" key="3">
    <source>
        <dbReference type="ARBA" id="ARBA00022741"/>
    </source>
</evidence>
<dbReference type="FunFam" id="2.40.30.10:FF:000168">
    <property type="entry name" value="Elongation factor 1-alpha 2"/>
    <property type="match status" value="1"/>
</dbReference>
<dbReference type="InterPro" id="IPR054696">
    <property type="entry name" value="GTP-eEF1A_C"/>
</dbReference>
<dbReference type="InterPro" id="IPR046906">
    <property type="entry name" value="Mab-21_HhH/H2TH-like"/>
</dbReference>
<comment type="similarity">
    <text evidence="1">Belongs to the TRAFAC class translation factor GTPase superfamily. Classic translation factor GTPase family. EF-Tu/EF-1A subfamily.</text>
</comment>
<dbReference type="CDD" id="cd01883">
    <property type="entry name" value="EF1_alpha"/>
    <property type="match status" value="1"/>
</dbReference>
<evidence type="ECO:0000256" key="4">
    <source>
        <dbReference type="ARBA" id="ARBA00022768"/>
    </source>
</evidence>
<dbReference type="SMART" id="SM01265">
    <property type="entry name" value="Mab-21"/>
    <property type="match status" value="1"/>
</dbReference>
<dbReference type="InterPro" id="IPR009000">
    <property type="entry name" value="Transl_B-barrel_sf"/>
</dbReference>
<evidence type="ECO:0000256" key="5">
    <source>
        <dbReference type="ARBA" id="ARBA00022917"/>
    </source>
</evidence>
<dbReference type="InterPro" id="IPR031157">
    <property type="entry name" value="G_TR_CS"/>
</dbReference>
<dbReference type="GO" id="GO:0005525">
    <property type="term" value="F:GTP binding"/>
    <property type="evidence" value="ECO:0007669"/>
    <property type="project" value="UniProtKB-KW"/>
</dbReference>
<feature type="region of interest" description="Disordered" evidence="7">
    <location>
        <begin position="407"/>
        <end position="475"/>
    </location>
</feature>
<dbReference type="InterPro" id="IPR027417">
    <property type="entry name" value="P-loop_NTPase"/>
</dbReference>
<dbReference type="Gene3D" id="3.30.460.90">
    <property type="match status" value="1"/>
</dbReference>
<dbReference type="AlphaFoldDB" id="A0A9D4B063"/>
<dbReference type="InterPro" id="IPR004539">
    <property type="entry name" value="Transl_elong_EF1A_euk/arc"/>
</dbReference>
<dbReference type="FunFam" id="3.40.50.300:FF:001424">
    <property type="entry name" value="Elongation factor 1-alpha 1"/>
    <property type="match status" value="1"/>
</dbReference>